<protein>
    <submittedName>
        <fullName evidence="2">Uncharacterized protein</fullName>
    </submittedName>
</protein>
<sequence>MVVLGTGITSAADDTGPDKQANPIGTGVTVPIDLGDTVLGQPRLPGHQDEVARRTAPESLAAQGKQRV</sequence>
<comment type="caution">
    <text evidence="2">The sequence shown here is derived from an EMBL/GenBank/DDBJ whole genome shotgun (WGS) entry which is preliminary data.</text>
</comment>
<feature type="region of interest" description="Disordered" evidence="1">
    <location>
        <begin position="1"/>
        <end position="25"/>
    </location>
</feature>
<dbReference type="Proteomes" id="UP000470404">
    <property type="component" value="Unassembled WGS sequence"/>
</dbReference>
<proteinExistence type="predicted"/>
<reference evidence="2 3" key="1">
    <citation type="submission" date="2020-01" db="EMBL/GenBank/DDBJ databases">
        <title>Insect and environment-associated Actinomycetes.</title>
        <authorList>
            <person name="Currrie C."/>
            <person name="Chevrette M."/>
            <person name="Carlson C."/>
            <person name="Stubbendieck R."/>
            <person name="Wendt-Pienkowski E."/>
        </authorList>
    </citation>
    <scope>NUCLEOTIDE SEQUENCE [LARGE SCALE GENOMIC DNA]</scope>
    <source>
        <strain evidence="2 3">SID8386</strain>
    </source>
</reference>
<dbReference type="EMBL" id="JAAGNC010000127">
    <property type="protein sequence ID" value="NEC58869.1"/>
    <property type="molecule type" value="Genomic_DNA"/>
</dbReference>
<evidence type="ECO:0000313" key="3">
    <source>
        <dbReference type="Proteomes" id="UP000470404"/>
    </source>
</evidence>
<evidence type="ECO:0000256" key="1">
    <source>
        <dbReference type="SAM" id="MobiDB-lite"/>
    </source>
</evidence>
<dbReference type="RefSeq" id="WP_067581607.1">
    <property type="nucleotide sequence ID" value="NZ_FOWC01000003.1"/>
</dbReference>
<feature type="region of interest" description="Disordered" evidence="1">
    <location>
        <begin position="39"/>
        <end position="68"/>
    </location>
</feature>
<keyword evidence="3" id="KW-1185">Reference proteome</keyword>
<organism evidence="2 3">
    <name type="scientific">Amycolatopsis rubida</name>
    <dbReference type="NCBI Taxonomy" id="112413"/>
    <lineage>
        <taxon>Bacteria</taxon>
        <taxon>Bacillati</taxon>
        <taxon>Actinomycetota</taxon>
        <taxon>Actinomycetes</taxon>
        <taxon>Pseudonocardiales</taxon>
        <taxon>Pseudonocardiaceae</taxon>
        <taxon>Amycolatopsis</taxon>
    </lineage>
</organism>
<feature type="compositionally biased region" description="Basic and acidic residues" evidence="1">
    <location>
        <begin position="46"/>
        <end position="56"/>
    </location>
</feature>
<name>A0ABX0BV69_9PSEU</name>
<evidence type="ECO:0000313" key="2">
    <source>
        <dbReference type="EMBL" id="NEC58869.1"/>
    </source>
</evidence>
<accession>A0ABX0BV69</accession>
<gene>
    <name evidence="2" type="ORF">G3I59_25545</name>
</gene>